<evidence type="ECO:0000256" key="1">
    <source>
        <dbReference type="ARBA" id="ARBA00001946"/>
    </source>
</evidence>
<dbReference type="SFLD" id="SFLDG01135">
    <property type="entry name" value="C1.5.6:_HAD__Beta-PGM__Phospha"/>
    <property type="match status" value="1"/>
</dbReference>
<dbReference type="NCBIfam" id="TIGR01549">
    <property type="entry name" value="HAD-SF-IA-v1"/>
    <property type="match status" value="1"/>
</dbReference>
<dbReference type="InterPro" id="IPR006439">
    <property type="entry name" value="HAD-SF_hydro_IA"/>
</dbReference>
<dbReference type="AlphaFoldDB" id="A0A6N9Q4I6"/>
<protein>
    <submittedName>
        <fullName evidence="5">HAD family hydrolase</fullName>
    </submittedName>
</protein>
<dbReference type="OrthoDB" id="9809962at2"/>
<proteinExistence type="predicted"/>
<organism evidence="5 6">
    <name type="scientific">Chengkuizengella marina</name>
    <dbReference type="NCBI Taxonomy" id="2507566"/>
    <lineage>
        <taxon>Bacteria</taxon>
        <taxon>Bacillati</taxon>
        <taxon>Bacillota</taxon>
        <taxon>Bacilli</taxon>
        <taxon>Bacillales</taxon>
        <taxon>Paenibacillaceae</taxon>
        <taxon>Chengkuizengella</taxon>
    </lineage>
</organism>
<keyword evidence="6" id="KW-1185">Reference proteome</keyword>
<dbReference type="InterPro" id="IPR036412">
    <property type="entry name" value="HAD-like_sf"/>
</dbReference>
<sequence>MFKGIIFDLDDTLLDRSETFGKFLELFMEQYFNSLSSSEKNQCIQTIKKIDNYGYTKKEETFNQLRQTFTWEVKPELDELMDFYFTNYVQCAVLVEHTVELLEYCKQKNYKIGLVTNGRNQIQYGKINLLKIRDYFDAIVVSEEAGVKKPNQQIFLMALERLDLLPHEAIFVGDHPKNDVLGASQAGMKAIWINKNQKWDETLEVTPLKTIKALNELIEIINKHQKENSL</sequence>
<evidence type="ECO:0000256" key="2">
    <source>
        <dbReference type="ARBA" id="ARBA00022723"/>
    </source>
</evidence>
<evidence type="ECO:0000313" key="5">
    <source>
        <dbReference type="EMBL" id="NBI29693.1"/>
    </source>
</evidence>
<dbReference type="PRINTS" id="PR00413">
    <property type="entry name" value="HADHALOGNASE"/>
</dbReference>
<dbReference type="InterPro" id="IPR041492">
    <property type="entry name" value="HAD_2"/>
</dbReference>
<dbReference type="Proteomes" id="UP000448943">
    <property type="component" value="Unassembled WGS sequence"/>
</dbReference>
<evidence type="ECO:0000256" key="4">
    <source>
        <dbReference type="ARBA" id="ARBA00022842"/>
    </source>
</evidence>
<dbReference type="RefSeq" id="WP_160646499.1">
    <property type="nucleotide sequence ID" value="NZ_SIJB01000027.1"/>
</dbReference>
<keyword evidence="3 5" id="KW-0378">Hydrolase</keyword>
<evidence type="ECO:0000256" key="3">
    <source>
        <dbReference type="ARBA" id="ARBA00022801"/>
    </source>
</evidence>
<dbReference type="NCBIfam" id="TIGR01509">
    <property type="entry name" value="HAD-SF-IA-v3"/>
    <property type="match status" value="1"/>
</dbReference>
<dbReference type="PANTHER" id="PTHR46470">
    <property type="entry name" value="N-ACYLNEURAMINATE-9-PHOSPHATASE"/>
    <property type="match status" value="1"/>
</dbReference>
<dbReference type="EMBL" id="SIJB01000027">
    <property type="protein sequence ID" value="NBI29693.1"/>
    <property type="molecule type" value="Genomic_DNA"/>
</dbReference>
<name>A0A6N9Q4I6_9BACL</name>
<keyword evidence="4" id="KW-0460">Magnesium</keyword>
<keyword evidence="2" id="KW-0479">Metal-binding</keyword>
<evidence type="ECO:0000313" key="6">
    <source>
        <dbReference type="Proteomes" id="UP000448943"/>
    </source>
</evidence>
<comment type="caution">
    <text evidence="5">The sequence shown here is derived from an EMBL/GenBank/DDBJ whole genome shotgun (WGS) entry which is preliminary data.</text>
</comment>
<dbReference type="Gene3D" id="3.40.50.1000">
    <property type="entry name" value="HAD superfamily/HAD-like"/>
    <property type="match status" value="1"/>
</dbReference>
<accession>A0A6N9Q4I6</accession>
<dbReference type="GO" id="GO:0044281">
    <property type="term" value="P:small molecule metabolic process"/>
    <property type="evidence" value="ECO:0007669"/>
    <property type="project" value="UniProtKB-ARBA"/>
</dbReference>
<dbReference type="Gene3D" id="1.10.150.520">
    <property type="match status" value="1"/>
</dbReference>
<dbReference type="InterPro" id="IPR023214">
    <property type="entry name" value="HAD_sf"/>
</dbReference>
<dbReference type="GO" id="GO:0046872">
    <property type="term" value="F:metal ion binding"/>
    <property type="evidence" value="ECO:0007669"/>
    <property type="project" value="UniProtKB-KW"/>
</dbReference>
<dbReference type="SFLD" id="SFLDS00003">
    <property type="entry name" value="Haloacid_Dehalogenase"/>
    <property type="match status" value="1"/>
</dbReference>
<dbReference type="GO" id="GO:0016791">
    <property type="term" value="F:phosphatase activity"/>
    <property type="evidence" value="ECO:0007669"/>
    <property type="project" value="TreeGrafter"/>
</dbReference>
<dbReference type="InterPro" id="IPR051400">
    <property type="entry name" value="HAD-like_hydrolase"/>
</dbReference>
<reference evidence="5 6" key="1">
    <citation type="submission" date="2019-01" db="EMBL/GenBank/DDBJ databases">
        <title>Chengkuizengella sp. nov., isolated from deep-sea sediment of East Pacific Ocean.</title>
        <authorList>
            <person name="Yang J."/>
            <person name="Lai Q."/>
            <person name="Shao Z."/>
        </authorList>
    </citation>
    <scope>NUCLEOTIDE SEQUENCE [LARGE SCALE GENOMIC DNA]</scope>
    <source>
        <strain evidence="5 6">YPA3-1-1</strain>
    </source>
</reference>
<dbReference type="SUPFAM" id="SSF56784">
    <property type="entry name" value="HAD-like"/>
    <property type="match status" value="1"/>
</dbReference>
<comment type="cofactor">
    <cofactor evidence="1">
        <name>Mg(2+)</name>
        <dbReference type="ChEBI" id="CHEBI:18420"/>
    </cofactor>
</comment>
<dbReference type="PANTHER" id="PTHR46470:SF2">
    <property type="entry name" value="GLYCERALDEHYDE 3-PHOSPHATE PHOSPHATASE"/>
    <property type="match status" value="1"/>
</dbReference>
<dbReference type="Pfam" id="PF13419">
    <property type="entry name" value="HAD_2"/>
    <property type="match status" value="1"/>
</dbReference>
<gene>
    <name evidence="5" type="ORF">ERL59_12060</name>
</gene>
<dbReference type="SFLD" id="SFLDG01129">
    <property type="entry name" value="C1.5:_HAD__Beta-PGM__Phosphata"/>
    <property type="match status" value="1"/>
</dbReference>